<dbReference type="Proteomes" id="UP000007880">
    <property type="component" value="Chromosome"/>
</dbReference>
<dbReference type="PATRIC" id="fig|926550.5.peg.1540"/>
<dbReference type="NCBIfam" id="TIGR04214">
    <property type="entry name" value="CSLREA_Nterm"/>
    <property type="match status" value="1"/>
</dbReference>
<dbReference type="HOGENOM" id="CLU_653681_0_0_0"/>
<proteinExistence type="predicted"/>
<dbReference type="Pfam" id="PF13229">
    <property type="entry name" value="Beta_helix"/>
    <property type="match status" value="1"/>
</dbReference>
<dbReference type="AlphaFoldDB" id="I0I2L4"/>
<protein>
    <recommendedName>
        <fullName evidence="3">Right handed beta helix domain-containing protein</fullName>
    </recommendedName>
</protein>
<gene>
    <name evidence="4" type="ordered locus">CLDAP_14620</name>
</gene>
<dbReference type="eggNOG" id="COG3210">
    <property type="taxonomic scope" value="Bacteria"/>
</dbReference>
<feature type="domain" description="Right handed beta helix" evidence="3">
    <location>
        <begin position="156"/>
        <end position="267"/>
    </location>
</feature>
<feature type="signal peptide" evidence="2">
    <location>
        <begin position="1"/>
        <end position="25"/>
    </location>
</feature>
<name>I0I2L4_CALAS</name>
<dbReference type="EMBL" id="AP012337">
    <property type="protein sequence ID" value="BAL99501.1"/>
    <property type="molecule type" value="Genomic_DNA"/>
</dbReference>
<dbReference type="InterPro" id="IPR039448">
    <property type="entry name" value="Beta_helix"/>
</dbReference>
<evidence type="ECO:0000313" key="5">
    <source>
        <dbReference type="Proteomes" id="UP000007880"/>
    </source>
</evidence>
<feature type="region of interest" description="Disordered" evidence="1">
    <location>
        <begin position="83"/>
        <end position="102"/>
    </location>
</feature>
<accession>I0I2L4</accession>
<organism evidence="4 5">
    <name type="scientific">Caldilinea aerophila (strain DSM 14535 / JCM 11387 / NBRC 104270 / STL-6-O1)</name>
    <dbReference type="NCBI Taxonomy" id="926550"/>
    <lineage>
        <taxon>Bacteria</taxon>
        <taxon>Bacillati</taxon>
        <taxon>Chloroflexota</taxon>
        <taxon>Caldilineae</taxon>
        <taxon>Caldilineales</taxon>
        <taxon>Caldilineaceae</taxon>
        <taxon>Caldilinea</taxon>
    </lineage>
</organism>
<dbReference type="Gene3D" id="2.160.20.10">
    <property type="entry name" value="Single-stranded right-handed beta-helix, Pectin lyase-like"/>
    <property type="match status" value="1"/>
</dbReference>
<sequence>MLVVVALACLLTVAPLPWLVSSVMAATFTVNTTNDTADASAGDGVCADSAGRCSLRAAVMEANALGGGPHTIVLQAGQTYTLSKDTDGGGHQTDSGTDNDDLDITSTIIMQGNGATIHRDQSLSCTLNKTAQTGEFRIFEVKSGGDLTLDSVTVMHGCADGSGNPALDGGGIYVASGGKIRIANSTIALNSADFGGGIRNRGTVLITNSTISRNNSGFSGGGILVDSGSTMDITGSTISENSAERGGGIANSGTLTITNSTISGNSASVFGGAIRTIDGVLHLSFVTIASNTSNSSAIQVSGGLEVINIKNSVVGNNTNTNCGGVVSRISATGANLATDGSCPGFTQVTSAQLNLGPLQVNPPGSTATHALLAGSAAVDAVTDCADLDGNTVAQDQRGVTRPQGAKCDAGAFEFDGFRLYLPLVLRMQ</sequence>
<dbReference type="InterPro" id="IPR012334">
    <property type="entry name" value="Pectin_lyas_fold"/>
</dbReference>
<dbReference type="InterPro" id="IPR059226">
    <property type="entry name" value="Choice_anch_Q_dom"/>
</dbReference>
<dbReference type="KEGG" id="cap:CLDAP_14620"/>
<dbReference type="NCBIfam" id="NF041518">
    <property type="entry name" value="choice_anch_Q"/>
    <property type="match status" value="1"/>
</dbReference>
<evidence type="ECO:0000256" key="1">
    <source>
        <dbReference type="SAM" id="MobiDB-lite"/>
    </source>
</evidence>
<dbReference type="InterPro" id="IPR026457">
    <property type="entry name" value="CSLREA_Nterm"/>
</dbReference>
<evidence type="ECO:0000313" key="4">
    <source>
        <dbReference type="EMBL" id="BAL99501.1"/>
    </source>
</evidence>
<dbReference type="SUPFAM" id="SSF51126">
    <property type="entry name" value="Pectin lyase-like"/>
    <property type="match status" value="1"/>
</dbReference>
<dbReference type="InterPro" id="IPR011050">
    <property type="entry name" value="Pectin_lyase_fold/virulence"/>
</dbReference>
<keyword evidence="5" id="KW-1185">Reference proteome</keyword>
<evidence type="ECO:0000259" key="3">
    <source>
        <dbReference type="Pfam" id="PF13229"/>
    </source>
</evidence>
<reference evidence="4 5" key="1">
    <citation type="submission" date="2012-02" db="EMBL/GenBank/DDBJ databases">
        <title>Complete genome sequence of Caldilinea aerophila DSM 14535 (= NBRC 102666).</title>
        <authorList>
            <person name="Oguchi A."/>
            <person name="Hosoyama A."/>
            <person name="Sekine M."/>
            <person name="Fukai R."/>
            <person name="Kato Y."/>
            <person name="Nakamura S."/>
            <person name="Hanada S."/>
            <person name="Yamazaki S."/>
            <person name="Fujita N."/>
        </authorList>
    </citation>
    <scope>NUCLEOTIDE SEQUENCE [LARGE SCALE GENOMIC DNA]</scope>
    <source>
        <strain evidence="5">DSM 14535 / JCM 11387 / NBRC 104270 / STL-6-O1</strain>
    </source>
</reference>
<dbReference type="STRING" id="926550.CLDAP_14620"/>
<feature type="chain" id="PRO_5003628467" description="Right handed beta helix domain-containing protein" evidence="2">
    <location>
        <begin position="26"/>
        <end position="428"/>
    </location>
</feature>
<keyword evidence="2" id="KW-0732">Signal</keyword>
<evidence type="ECO:0000256" key="2">
    <source>
        <dbReference type="SAM" id="SignalP"/>
    </source>
</evidence>